<evidence type="ECO:0000313" key="2">
    <source>
        <dbReference type="Proteomes" id="UP000603912"/>
    </source>
</evidence>
<comment type="caution">
    <text evidence="1">The sequence shown here is derived from an EMBL/GenBank/DDBJ whole genome shotgun (WGS) entry which is preliminary data.</text>
</comment>
<dbReference type="EMBL" id="BMES01000002">
    <property type="protein sequence ID" value="GGH18979.1"/>
    <property type="molecule type" value="Genomic_DNA"/>
</dbReference>
<protein>
    <submittedName>
        <fullName evidence="1">Uncharacterized protein</fullName>
    </submittedName>
</protein>
<dbReference type="AlphaFoldDB" id="A0A917MJN7"/>
<evidence type="ECO:0000313" key="1">
    <source>
        <dbReference type="EMBL" id="GGH18979.1"/>
    </source>
</evidence>
<reference evidence="1" key="1">
    <citation type="journal article" date="2014" name="Int. J. Syst. Evol. Microbiol.">
        <title>Complete genome sequence of Corynebacterium casei LMG S-19264T (=DSM 44701T), isolated from a smear-ripened cheese.</title>
        <authorList>
            <consortium name="US DOE Joint Genome Institute (JGI-PGF)"/>
            <person name="Walter F."/>
            <person name="Albersmeier A."/>
            <person name="Kalinowski J."/>
            <person name="Ruckert C."/>
        </authorList>
    </citation>
    <scope>NUCLEOTIDE SEQUENCE</scope>
    <source>
        <strain evidence="1">CGMCC 1.12214</strain>
    </source>
</reference>
<gene>
    <name evidence="1" type="ORF">GCM10007036_21520</name>
</gene>
<name>A0A917MJN7_9HYPH</name>
<sequence length="55" mass="6009">MERAVELLIAALDAIDAHGEDLEEGGDMEPNLAGFHMATTLDVLDCELDEAARFY</sequence>
<dbReference type="Proteomes" id="UP000603912">
    <property type="component" value="Unassembled WGS sequence"/>
</dbReference>
<accession>A0A917MJN7</accession>
<organism evidence="1 2">
    <name type="scientific">Alsobacter metallidurans</name>
    <dbReference type="NCBI Taxonomy" id="340221"/>
    <lineage>
        <taxon>Bacteria</taxon>
        <taxon>Pseudomonadati</taxon>
        <taxon>Pseudomonadota</taxon>
        <taxon>Alphaproteobacteria</taxon>
        <taxon>Hyphomicrobiales</taxon>
        <taxon>Alsobacteraceae</taxon>
        <taxon>Alsobacter</taxon>
    </lineage>
</organism>
<keyword evidence="2" id="KW-1185">Reference proteome</keyword>
<reference evidence="1" key="2">
    <citation type="submission" date="2020-09" db="EMBL/GenBank/DDBJ databases">
        <authorList>
            <person name="Sun Q."/>
            <person name="Zhou Y."/>
        </authorList>
    </citation>
    <scope>NUCLEOTIDE SEQUENCE</scope>
    <source>
        <strain evidence="1">CGMCC 1.12214</strain>
    </source>
</reference>
<proteinExistence type="predicted"/>